<evidence type="ECO:0008006" key="4">
    <source>
        <dbReference type="Google" id="ProtNLM"/>
    </source>
</evidence>
<evidence type="ECO:0000313" key="3">
    <source>
        <dbReference type="Proteomes" id="UP000244077"/>
    </source>
</evidence>
<organism evidence="2 3">
    <name type="scientific">Celeribacter persicus</name>
    <dbReference type="NCBI Taxonomy" id="1651082"/>
    <lineage>
        <taxon>Bacteria</taxon>
        <taxon>Pseudomonadati</taxon>
        <taxon>Pseudomonadota</taxon>
        <taxon>Alphaproteobacteria</taxon>
        <taxon>Rhodobacterales</taxon>
        <taxon>Roseobacteraceae</taxon>
        <taxon>Celeribacter</taxon>
    </lineage>
</organism>
<evidence type="ECO:0000256" key="1">
    <source>
        <dbReference type="SAM" id="Phobius"/>
    </source>
</evidence>
<protein>
    <recommendedName>
        <fullName evidence="4">Tetratricopeptide repeat-like domain-containing protein</fullName>
    </recommendedName>
</protein>
<keyword evidence="1" id="KW-0472">Membrane</keyword>
<dbReference type="Proteomes" id="UP000244077">
    <property type="component" value="Unassembled WGS sequence"/>
</dbReference>
<dbReference type="AlphaFoldDB" id="A0A2T5HUN4"/>
<comment type="caution">
    <text evidence="2">The sequence shown here is derived from an EMBL/GenBank/DDBJ whole genome shotgun (WGS) entry which is preliminary data.</text>
</comment>
<gene>
    <name evidence="2" type="ORF">C8N42_102204</name>
</gene>
<name>A0A2T5HUN4_9RHOB</name>
<dbReference type="EMBL" id="QAOH01000002">
    <property type="protein sequence ID" value="PTQ75284.1"/>
    <property type="molecule type" value="Genomic_DNA"/>
</dbReference>
<keyword evidence="1" id="KW-1133">Transmembrane helix</keyword>
<evidence type="ECO:0000313" key="2">
    <source>
        <dbReference type="EMBL" id="PTQ75284.1"/>
    </source>
</evidence>
<feature type="transmembrane region" description="Helical" evidence="1">
    <location>
        <begin position="40"/>
        <end position="57"/>
    </location>
</feature>
<reference evidence="2 3" key="1">
    <citation type="submission" date="2018-04" db="EMBL/GenBank/DDBJ databases">
        <title>Genomic Encyclopedia of Archaeal and Bacterial Type Strains, Phase II (KMG-II): from individual species to whole genera.</title>
        <authorList>
            <person name="Goeker M."/>
        </authorList>
    </citation>
    <scope>NUCLEOTIDE SEQUENCE [LARGE SCALE GENOMIC DNA]</scope>
    <source>
        <strain evidence="2 3">DSM 100434</strain>
    </source>
</reference>
<keyword evidence="3" id="KW-1185">Reference proteome</keyword>
<sequence>MKHHPARRGQGARVSHTDSFIEEVTEEVRRDKFYAFLKKYGWIGIVAVLALVGGAAWTEYSKAKERAAAQATGDAITAALGAETPAARAEALANVATTGEARIAVAMLRAGELHAAGDVKGALAVLAPLAADDMLDPAYRDLAVLKTAMIGAGEIAPEDRISQLAGIASPGAPYRLLAEEQIAAAQAEMGDKQAAIDGYRAISQDVDASNALRRRAAQMMVALGADPAE</sequence>
<proteinExistence type="predicted"/>
<keyword evidence="1" id="KW-0812">Transmembrane</keyword>
<accession>A0A2T5HUN4</accession>